<comment type="similarity">
    <text evidence="1 5">Belongs to the flavin oxidoreductase frp family.</text>
</comment>
<dbReference type="Gene3D" id="3.40.109.10">
    <property type="entry name" value="NADH Oxidase"/>
    <property type="match status" value="1"/>
</dbReference>
<dbReference type="AlphaFoldDB" id="A0A4R5N6Q3"/>
<dbReference type="PIRSF" id="PIRSF005426">
    <property type="entry name" value="Frp"/>
    <property type="match status" value="1"/>
</dbReference>
<evidence type="ECO:0000256" key="1">
    <source>
        <dbReference type="ARBA" id="ARBA00008366"/>
    </source>
</evidence>
<sequence length="246" mass="27661">MENETLNILKQHMSIRAFTDQVITDEQIATILSAAVAGPNMGNFQPVTFIEITQQSLKQAITDAVKMHYIATAKRFFVVVIDYNKILIGLNAEERQKAEDKLSYYSMLEGAIISAGIALGRAQVAAESMGIGTVTMAGTNRALELYQAHLNLPRYVKPVMGFSLGYPDQNPGIKPKLPLSGFWMKDTYQQVQLEKTVALYNETMKDYYKKRELERTWTSNNRASLLADQNLADFTTYAKQQGFNLK</sequence>
<dbReference type="GO" id="GO:0016491">
    <property type="term" value="F:oxidoreductase activity"/>
    <property type="evidence" value="ECO:0007669"/>
    <property type="project" value="UniProtKB-UniRule"/>
</dbReference>
<dbReference type="InterPro" id="IPR016446">
    <property type="entry name" value="Flavin_OxRdtase_Frp"/>
</dbReference>
<evidence type="ECO:0000256" key="3">
    <source>
        <dbReference type="ARBA" id="ARBA00022643"/>
    </source>
</evidence>
<evidence type="ECO:0000256" key="5">
    <source>
        <dbReference type="PIRNR" id="PIRNR005426"/>
    </source>
</evidence>
<dbReference type="Pfam" id="PF00881">
    <property type="entry name" value="Nitroreductase"/>
    <property type="match status" value="1"/>
</dbReference>
<comment type="caution">
    <text evidence="7">The sequence shown here is derived from an EMBL/GenBank/DDBJ whole genome shotgun (WGS) entry which is preliminary data.</text>
</comment>
<dbReference type="EMBL" id="PUFI01000015">
    <property type="protein sequence ID" value="TDG67491.1"/>
    <property type="molecule type" value="Genomic_DNA"/>
</dbReference>
<evidence type="ECO:0000259" key="6">
    <source>
        <dbReference type="Pfam" id="PF00881"/>
    </source>
</evidence>
<dbReference type="PANTHER" id="PTHR43425:SF2">
    <property type="entry name" value="OXYGEN-INSENSITIVE NADPH NITROREDUCTASE"/>
    <property type="match status" value="1"/>
</dbReference>
<keyword evidence="3 5" id="KW-0288">FMN</keyword>
<evidence type="ECO:0000256" key="4">
    <source>
        <dbReference type="ARBA" id="ARBA00023002"/>
    </source>
</evidence>
<evidence type="ECO:0000313" key="8">
    <source>
        <dbReference type="Proteomes" id="UP000295681"/>
    </source>
</evidence>
<accession>A0A4R5N6Q3</accession>
<name>A0A4R5N6Q3_9LACO</name>
<protein>
    <recommendedName>
        <fullName evidence="6">Nitroreductase domain-containing protein</fullName>
    </recommendedName>
</protein>
<feature type="domain" description="Nitroreductase" evidence="6">
    <location>
        <begin position="10"/>
        <end position="166"/>
    </location>
</feature>
<dbReference type="InterPro" id="IPR029479">
    <property type="entry name" value="Nitroreductase"/>
</dbReference>
<keyword evidence="5" id="KW-0521">NADP</keyword>
<evidence type="ECO:0000256" key="2">
    <source>
        <dbReference type="ARBA" id="ARBA00022630"/>
    </source>
</evidence>
<proteinExistence type="inferred from homology"/>
<dbReference type="STRING" id="907931.GCA_000165675_01586"/>
<keyword evidence="8" id="KW-1185">Reference proteome</keyword>
<dbReference type="Proteomes" id="UP000295681">
    <property type="component" value="Unassembled WGS sequence"/>
</dbReference>
<keyword evidence="2 5" id="KW-0285">Flavoprotein</keyword>
<keyword evidence="4 5" id="KW-0560">Oxidoreductase</keyword>
<reference evidence="7 8" key="1">
    <citation type="journal article" date="2019" name="Appl. Microbiol. Biotechnol.">
        <title>Uncovering carbohydrate metabolism through a genotype-phenotype association study of 56 lactic acid bacteria genomes.</title>
        <authorList>
            <person name="Buron-Moles G."/>
            <person name="Chailyan A."/>
            <person name="Dolejs I."/>
            <person name="Forster J."/>
            <person name="Miks M.H."/>
        </authorList>
    </citation>
    <scope>NUCLEOTIDE SEQUENCE [LARGE SCALE GENOMIC DNA]</scope>
    <source>
        <strain evidence="7 8">ATCC 700006</strain>
    </source>
</reference>
<evidence type="ECO:0000313" key="7">
    <source>
        <dbReference type="EMBL" id="TDG67491.1"/>
    </source>
</evidence>
<dbReference type="SUPFAM" id="SSF55469">
    <property type="entry name" value="FMN-dependent nitroreductase-like"/>
    <property type="match status" value="1"/>
</dbReference>
<dbReference type="InterPro" id="IPR000415">
    <property type="entry name" value="Nitroreductase-like"/>
</dbReference>
<dbReference type="RefSeq" id="WP_133264519.1">
    <property type="nucleotide sequence ID" value="NZ_JAGYGP010000001.1"/>
</dbReference>
<dbReference type="PANTHER" id="PTHR43425">
    <property type="entry name" value="OXYGEN-INSENSITIVE NADPH NITROREDUCTASE"/>
    <property type="match status" value="1"/>
</dbReference>
<organism evidence="7 8">
    <name type="scientific">Leuconostoc fallax</name>
    <dbReference type="NCBI Taxonomy" id="1251"/>
    <lineage>
        <taxon>Bacteria</taxon>
        <taxon>Bacillati</taxon>
        <taxon>Bacillota</taxon>
        <taxon>Bacilli</taxon>
        <taxon>Lactobacillales</taxon>
        <taxon>Lactobacillaceae</taxon>
        <taxon>Leuconostoc</taxon>
    </lineage>
</organism>
<gene>
    <name evidence="7" type="ORF">C5L23_001290</name>
</gene>